<dbReference type="InterPro" id="IPR010730">
    <property type="entry name" value="HET"/>
</dbReference>
<evidence type="ECO:0000313" key="2">
    <source>
        <dbReference type="EMBL" id="PHH55015.1"/>
    </source>
</evidence>
<reference evidence="2 3" key="1">
    <citation type="journal article" date="2013" name="Fungal Biol.">
        <title>Analysis of microsatellite markers in the genome of the plant pathogen Ceratocystis fimbriata.</title>
        <authorList>
            <person name="Simpson M.C."/>
            <person name="Wilken P.M."/>
            <person name="Coetzee M.P."/>
            <person name="Wingfield M.J."/>
            <person name="Wingfield B.D."/>
        </authorList>
    </citation>
    <scope>NUCLEOTIDE SEQUENCE [LARGE SCALE GENOMIC DNA]</scope>
    <source>
        <strain evidence="2 3">CBS 114723</strain>
    </source>
</reference>
<protein>
    <recommendedName>
        <fullName evidence="1">Heterokaryon incompatibility domain-containing protein</fullName>
    </recommendedName>
</protein>
<dbReference type="STRING" id="1035309.A0A2C5XC06"/>
<proteinExistence type="predicted"/>
<gene>
    <name evidence="2" type="ORF">CFIMG_007585RA00001</name>
</gene>
<comment type="caution">
    <text evidence="2">The sequence shown here is derived from an EMBL/GenBank/DDBJ whole genome shotgun (WGS) entry which is preliminary data.</text>
</comment>
<dbReference type="OrthoDB" id="5416609at2759"/>
<evidence type="ECO:0000313" key="3">
    <source>
        <dbReference type="Proteomes" id="UP000222788"/>
    </source>
</evidence>
<dbReference type="PANTHER" id="PTHR24148:SF64">
    <property type="entry name" value="HETEROKARYON INCOMPATIBILITY DOMAIN-CONTAINING PROTEIN"/>
    <property type="match status" value="1"/>
</dbReference>
<keyword evidence="3" id="KW-1185">Reference proteome</keyword>
<dbReference type="EMBL" id="APWK03000016">
    <property type="protein sequence ID" value="PHH55015.1"/>
    <property type="molecule type" value="Genomic_DNA"/>
</dbReference>
<feature type="domain" description="Heterokaryon incompatibility" evidence="1">
    <location>
        <begin position="51"/>
        <end position="243"/>
    </location>
</feature>
<organism evidence="2 3">
    <name type="scientific">Ceratocystis fimbriata CBS 114723</name>
    <dbReference type="NCBI Taxonomy" id="1035309"/>
    <lineage>
        <taxon>Eukaryota</taxon>
        <taxon>Fungi</taxon>
        <taxon>Dikarya</taxon>
        <taxon>Ascomycota</taxon>
        <taxon>Pezizomycotina</taxon>
        <taxon>Sordariomycetes</taxon>
        <taxon>Hypocreomycetidae</taxon>
        <taxon>Microascales</taxon>
        <taxon>Ceratocystidaceae</taxon>
        <taxon>Ceratocystis</taxon>
    </lineage>
</organism>
<reference evidence="2 3" key="2">
    <citation type="journal article" date="2013" name="IMA Fungus">
        <title>IMA Genome-F 1: Ceratocystis fimbriata: Draft nuclear genome sequence for the plant pathogen, Ceratocystis fimbriata.</title>
        <authorList>
            <person name="Wilken P.M."/>
            <person name="Steenkamp E.T."/>
            <person name="Wingfield M.J."/>
            <person name="de Beer Z.W."/>
            <person name="Wingfield B.D."/>
        </authorList>
    </citation>
    <scope>NUCLEOTIDE SEQUENCE [LARGE SCALE GENOMIC DNA]</scope>
    <source>
        <strain evidence="2 3">CBS 114723</strain>
    </source>
</reference>
<dbReference type="Pfam" id="PF26639">
    <property type="entry name" value="Het-6_barrel"/>
    <property type="match status" value="1"/>
</dbReference>
<dbReference type="InterPro" id="IPR052895">
    <property type="entry name" value="HetReg/Transcr_Mod"/>
</dbReference>
<evidence type="ECO:0000259" key="1">
    <source>
        <dbReference type="Pfam" id="PF06985"/>
    </source>
</evidence>
<sequence>MDRLYPRSLHSDEIRLVEVIPLPETAVYTYAEDLPLELNLRVFHASKAPRYTALSYTWGSSEEVASVFVNGAGFSITHNLYCALEQFRLDISDGTADHSKAYDAMSPDGADSWPSHFIWVDALSINQLDEMEKSCQVAHMGAIYRNSTCVMAYLGDDEPDDDVDSRTSRVDSSPALAKIHAVVEKYHAMAPSSRSFADIPEWASEAFADDFCVCGDETDDALWRAVQALFAKPWWSRIWVAHEMMSGRPTWIVHGHVRLDFDDVLVFAALMAMVRLHPNDSAFAVYGISPFVYEIKDILEQHRMSDVHTPQLLDVLMSYRYFGATDPRDKVYAALGMMQPNSIKGLMPDYSKDLLRVYTDVVKAHVRSSDYSNKLDFLGSDGLQEGGITGLPSWLPDWRHQSQYQVPFRKYSGDMAKIPRPKQLHRGLVRAAYSASGTRRDLEDLGISPRQLVGFSGRSLHVKGYRLGYLYDLQSAFQPGDSQQVINGWRDSIGMEPYFTGESEMEAFSKLLVAGLEFSRHEAFCRTPLIEEPTASLSAMSRHKFQPPAFSGIRIACAGRKMARVVQKDWTSDGLALVPECAREGDQVFVLLGGQVLYILRPAAGGGYRFVGEAYVHGLMDGEVLDLLKQGLAAVQEIVIR</sequence>
<dbReference type="Pfam" id="PF06985">
    <property type="entry name" value="HET"/>
    <property type="match status" value="1"/>
</dbReference>
<dbReference type="Proteomes" id="UP000222788">
    <property type="component" value="Unassembled WGS sequence"/>
</dbReference>
<name>A0A2C5XC06_9PEZI</name>
<accession>A0A2C5XC06</accession>
<dbReference type="AlphaFoldDB" id="A0A2C5XC06"/>
<dbReference type="PANTHER" id="PTHR24148">
    <property type="entry name" value="ANKYRIN REPEAT DOMAIN-CONTAINING PROTEIN 39 HOMOLOG-RELATED"/>
    <property type="match status" value="1"/>
</dbReference>